<name>A0AAV2YSJ4_9STRA</name>
<dbReference type="AlphaFoldDB" id="A0AAV2YSJ4"/>
<reference evidence="2" key="2">
    <citation type="journal article" date="2023" name="Microbiol Resour">
        <title>Decontamination and Annotation of the Draft Genome Sequence of the Oomycete Lagenidium giganteum ARSEF 373.</title>
        <authorList>
            <person name="Morgan W.R."/>
            <person name="Tartar A."/>
        </authorList>
    </citation>
    <scope>NUCLEOTIDE SEQUENCE</scope>
    <source>
        <strain evidence="2">ARSEF 373</strain>
    </source>
</reference>
<accession>A0AAV2YSJ4</accession>
<keyword evidence="3" id="KW-1185">Reference proteome</keyword>
<reference evidence="2" key="1">
    <citation type="submission" date="2022-11" db="EMBL/GenBank/DDBJ databases">
        <authorList>
            <person name="Morgan W.R."/>
            <person name="Tartar A."/>
        </authorList>
    </citation>
    <scope>NUCLEOTIDE SEQUENCE</scope>
    <source>
        <strain evidence="2">ARSEF 373</strain>
    </source>
</reference>
<feature type="region of interest" description="Disordered" evidence="1">
    <location>
        <begin position="1"/>
        <end position="99"/>
    </location>
</feature>
<dbReference type="Proteomes" id="UP001146120">
    <property type="component" value="Unassembled WGS sequence"/>
</dbReference>
<comment type="caution">
    <text evidence="2">The sequence shown here is derived from an EMBL/GenBank/DDBJ whole genome shotgun (WGS) entry which is preliminary data.</text>
</comment>
<evidence type="ECO:0000256" key="1">
    <source>
        <dbReference type="SAM" id="MobiDB-lite"/>
    </source>
</evidence>
<organism evidence="2 3">
    <name type="scientific">Lagenidium giganteum</name>
    <dbReference type="NCBI Taxonomy" id="4803"/>
    <lineage>
        <taxon>Eukaryota</taxon>
        <taxon>Sar</taxon>
        <taxon>Stramenopiles</taxon>
        <taxon>Oomycota</taxon>
        <taxon>Peronosporomycetes</taxon>
        <taxon>Pythiales</taxon>
        <taxon>Pythiaceae</taxon>
    </lineage>
</organism>
<gene>
    <name evidence="2" type="ORF">N0F65_003847</name>
</gene>
<sequence length="273" mass="30653">MRSDSDSSSDDDIPLSKLKEEVRAEKKQAATASIKAEPSSSATSAPASKPAKPAESDSDDDVPISGLVKNKRKVETTAAVKREPARASPRTPTKKAKKRIKIMYKQQELTEELYQTLKGRLTQELLCRWWYAMEWPPQDDRERPHGTQALDGFAGTYIRVKGDDMGSIIDTRTSHGKPSFLHFFAMDSAEIQALLVKAYKNQMKVLIEHEGEDTPLLKELKSACSAAEKISPEKADKSVSKVLKKYQEFEKQIAAIHDKRVKDDEEEDDDDDE</sequence>
<protein>
    <submittedName>
        <fullName evidence="2">Uncharacterized protein</fullName>
    </submittedName>
</protein>
<feature type="compositionally biased region" description="Basic and acidic residues" evidence="1">
    <location>
        <begin position="17"/>
        <end position="28"/>
    </location>
</feature>
<feature type="compositionally biased region" description="Low complexity" evidence="1">
    <location>
        <begin position="35"/>
        <end position="53"/>
    </location>
</feature>
<evidence type="ECO:0000313" key="3">
    <source>
        <dbReference type="Proteomes" id="UP001146120"/>
    </source>
</evidence>
<dbReference type="EMBL" id="DAKRPA010000143">
    <property type="protein sequence ID" value="DAZ97216.1"/>
    <property type="molecule type" value="Genomic_DNA"/>
</dbReference>
<proteinExistence type="predicted"/>
<evidence type="ECO:0000313" key="2">
    <source>
        <dbReference type="EMBL" id="DAZ97216.1"/>
    </source>
</evidence>